<feature type="region of interest" description="Disordered" evidence="1">
    <location>
        <begin position="1626"/>
        <end position="1663"/>
    </location>
</feature>
<feature type="compositionally biased region" description="Basic and acidic residues" evidence="1">
    <location>
        <begin position="1"/>
        <end position="38"/>
    </location>
</feature>
<feature type="region of interest" description="Disordered" evidence="1">
    <location>
        <begin position="1023"/>
        <end position="1074"/>
    </location>
</feature>
<keyword evidence="4" id="KW-1185">Reference proteome</keyword>
<feature type="compositionally biased region" description="Polar residues" evidence="1">
    <location>
        <begin position="39"/>
        <end position="49"/>
    </location>
</feature>
<feature type="compositionally biased region" description="Basic and acidic residues" evidence="1">
    <location>
        <begin position="1053"/>
        <end position="1066"/>
    </location>
</feature>
<feature type="region of interest" description="Disordered" evidence="1">
    <location>
        <begin position="310"/>
        <end position="342"/>
    </location>
</feature>
<feature type="compositionally biased region" description="Polar residues" evidence="1">
    <location>
        <begin position="742"/>
        <end position="762"/>
    </location>
</feature>
<feature type="region of interest" description="Disordered" evidence="1">
    <location>
        <begin position="546"/>
        <end position="590"/>
    </location>
</feature>
<dbReference type="Gene3D" id="2.170.140.10">
    <property type="entry name" value="Chitin binding domain"/>
    <property type="match status" value="1"/>
</dbReference>
<evidence type="ECO:0000259" key="2">
    <source>
        <dbReference type="PROSITE" id="PS50940"/>
    </source>
</evidence>
<protein>
    <submittedName>
        <fullName evidence="3">Chitin-binding type-2 domain-containing protein</fullName>
    </submittedName>
</protein>
<feature type="compositionally biased region" description="Polar residues" evidence="1">
    <location>
        <begin position="1023"/>
        <end position="1035"/>
    </location>
</feature>
<dbReference type="InterPro" id="IPR036508">
    <property type="entry name" value="Chitin-bd_dom_sf"/>
</dbReference>
<gene>
    <name evidence="3" type="primary">AVEN_79821_2</name>
    <name evidence="3" type="ORF">CDAR_424701</name>
</gene>
<feature type="compositionally biased region" description="Basic and acidic residues" evidence="1">
    <location>
        <begin position="1130"/>
        <end position="1143"/>
    </location>
</feature>
<sequence>MEKPNNENFDFSKRFIASKDNEHTISEIQDSRNEDTNKNYDSNPSTQAPITFKRKAPKKSDDAIWTPTKYETYSNYNTVPNSEKRSQNKVQDNTFYHSYNDRNPYPNKKNLRIEKVPSIFTERSKSLNKDRIEKVKLPYYNKALPGVREPISSSEDKGKYFMHMFKRVGDISLEHFDSARIQSPRNDGFLSSIKLSWDDDDTHAQIETAIDSRMQPYNFNYGSNIFETAAEDKLASEVFIEKEHPDYIDEESFNANHDKQNTAEITSGEETDYFQHDEVISRQKRSPQFEDDNFFRSHFTLGREKSFELDDNLSKKQSKVQNIPSQRKELHSAHLQAEDKTTKPEITVNKRQTNLEEKPYYLKPDVKNVYLNTKPELRTDMHTKPATNSELRSYYLKPEDTDEMKRLKNDFHSEQLHFPFELYRKSAQESRATTPVRPYYMQQQQVQQFPSQSNYNGRNPVQNHNSNARFFSSSYGTPSETKLISSTVKMTQNSSEELHKNKTKNEHFDLPSNISVKELPLSENTNSSTKSISENEKQKQIEISKFRRRNGMANPNHPIQSDEPKAQGRENQFRDAESSLQETQNKNIVKPDQDVVKHAESQHYHHRSEDNAMNDYRPQNNRNGWDNLKEVDPHAWEYGFEEPGVDLNYPRYNSIPKTHFQCKGKHGYHADPETGCQVFHMCQGTGVKHSFLCPNNTIFNQHLLVCDWYNRVHCDDSMIRNSMSAYSRNSNPNIHPHHRNNKAGNNPQWKSTESQVRSNNYDSFKRRKANTESDKNSRQSLDTTQNRLNSNMANNDYAQRNVDARKNNVPNPSLTSHNLQGTSDALQTSFSLPTSNLKIVDNNHGTSQTEYKTAAGEESHAPTNYRSQNIEEGQEFPDNITNPRGYNYFKENEYVILHDNNGKSANGHEELSPLIYSYHENSNTKTNWNPPKLQNLQMHLERKPMSLDDFTASRPSITLDTQERKPPFHLNSEIYKPTEAYFKPTNNQEIIKPQMKERINSVTNLEKQNPNLRNHQNKYVNEGSTSRIRGQNLSPNPELRYPVFPVTTQPGNEKPKSTTNTEERNPSFHLNSETYKPTEAYLKKENQNLRNHQNKYTNERSTSRIRSKNWSPNPKLKYPIFPVTIQPSTEKPKSITDTEERNSSFHLNSDIYKPTETYFTPTNKQEVIKPQMKERINFVTNLGKENQNLRNHQNKYLNEESTSRIRGKNLLPNPELKFPIFPVVTQPSTEQATSTTYTEQRLIKEQNNIQNLAIKDSEIEKDLQTSTPNTDLSHYLAAGHENFNYQSKLSLAEKNPQKAVYTYPLQPMKRKTDRKKKHNYGDRIDKSKIENEKKRKLPVQNVKPQINIKEENNKPNINVASRIAEVMSRLQTIGTDVSKILDGKDNAYKSINVHKLKPTIPPQNNFGIDFGTIIPTKLPMQTNNLKLSDIGQTRSTTDGHPNTLRNINTKIGIKNVPLEDIRESLNKSNIPNIGAQNLILSNNTSHKIFYKNDQKEIEPITNQFNKVTTIPSTENIQHSYKHNGGINLHVQARTPINIKPHETYTQASLPPDSTRKQRIYTNVNPRGFVIKIEPLKSKTNIQGNKYRANTNTEIPNLKNNDGKRNYFNEENMKVPFLPQNMKVLQQEEKQSFTQKRSRSRLPYHNIPQRTTTPHSNHEQSPVAEALHARKPLVLNENYKNGKPYKTVVGFLTIIFLSEPRLHIQSMNNPQSPKHCMQKTFTPE</sequence>
<feature type="domain" description="Chitin-binding type-2" evidence="2">
    <location>
        <begin position="659"/>
        <end position="716"/>
    </location>
</feature>
<feature type="region of interest" description="Disordered" evidence="1">
    <location>
        <begin position="1127"/>
        <end position="1149"/>
    </location>
</feature>
<dbReference type="InterPro" id="IPR052976">
    <property type="entry name" value="Scoloptoxin-like"/>
</dbReference>
<dbReference type="InterPro" id="IPR002557">
    <property type="entry name" value="Chitin-bd_dom"/>
</dbReference>
<dbReference type="EMBL" id="BPLQ01006527">
    <property type="protein sequence ID" value="GIY23282.1"/>
    <property type="molecule type" value="Genomic_DNA"/>
</dbReference>
<feature type="compositionally biased region" description="Basic and acidic residues" evidence="1">
    <location>
        <begin position="560"/>
        <end position="577"/>
    </location>
</feature>
<feature type="compositionally biased region" description="Polar residues" evidence="1">
    <location>
        <begin position="578"/>
        <end position="587"/>
    </location>
</feature>
<accession>A0AAV4RS62</accession>
<dbReference type="Proteomes" id="UP001054837">
    <property type="component" value="Unassembled WGS sequence"/>
</dbReference>
<evidence type="ECO:0000313" key="3">
    <source>
        <dbReference type="EMBL" id="GIY23282.1"/>
    </source>
</evidence>
<feature type="compositionally biased region" description="Polar residues" evidence="1">
    <location>
        <begin position="778"/>
        <end position="794"/>
    </location>
</feature>
<feature type="compositionally biased region" description="Basic and acidic residues" evidence="1">
    <location>
        <begin position="326"/>
        <end position="342"/>
    </location>
</feature>
<reference evidence="3 4" key="1">
    <citation type="submission" date="2021-06" db="EMBL/GenBank/DDBJ databases">
        <title>Caerostris darwini draft genome.</title>
        <authorList>
            <person name="Kono N."/>
            <person name="Arakawa K."/>
        </authorList>
    </citation>
    <scope>NUCLEOTIDE SEQUENCE [LARGE SCALE GENOMIC DNA]</scope>
</reference>
<feature type="region of interest" description="Disordered" evidence="1">
    <location>
        <begin position="521"/>
        <end position="540"/>
    </location>
</feature>
<feature type="region of interest" description="Disordered" evidence="1">
    <location>
        <begin position="726"/>
        <end position="794"/>
    </location>
</feature>
<name>A0AAV4RS62_9ARAC</name>
<dbReference type="Pfam" id="PF01607">
    <property type="entry name" value="CBM_14"/>
    <property type="match status" value="1"/>
</dbReference>
<dbReference type="SMART" id="SM00494">
    <property type="entry name" value="ChtBD2"/>
    <property type="match status" value="1"/>
</dbReference>
<evidence type="ECO:0000313" key="4">
    <source>
        <dbReference type="Proteomes" id="UP001054837"/>
    </source>
</evidence>
<feature type="compositionally biased region" description="Polar residues" evidence="1">
    <location>
        <begin position="522"/>
        <end position="532"/>
    </location>
</feature>
<evidence type="ECO:0000256" key="1">
    <source>
        <dbReference type="SAM" id="MobiDB-lite"/>
    </source>
</evidence>
<organism evidence="3 4">
    <name type="scientific">Caerostris darwini</name>
    <dbReference type="NCBI Taxonomy" id="1538125"/>
    <lineage>
        <taxon>Eukaryota</taxon>
        <taxon>Metazoa</taxon>
        <taxon>Ecdysozoa</taxon>
        <taxon>Arthropoda</taxon>
        <taxon>Chelicerata</taxon>
        <taxon>Arachnida</taxon>
        <taxon>Araneae</taxon>
        <taxon>Araneomorphae</taxon>
        <taxon>Entelegynae</taxon>
        <taxon>Araneoidea</taxon>
        <taxon>Araneidae</taxon>
        <taxon>Caerostris</taxon>
    </lineage>
</organism>
<dbReference type="PANTHER" id="PTHR22933:SF31">
    <property type="entry name" value="FI18007P1"/>
    <property type="match status" value="1"/>
</dbReference>
<dbReference type="GO" id="GO:0008061">
    <property type="term" value="F:chitin binding"/>
    <property type="evidence" value="ECO:0007669"/>
    <property type="project" value="InterPro"/>
</dbReference>
<comment type="caution">
    <text evidence="3">The sequence shown here is derived from an EMBL/GenBank/DDBJ whole genome shotgun (WGS) entry which is preliminary data.</text>
</comment>
<dbReference type="SUPFAM" id="SSF57625">
    <property type="entry name" value="Invertebrate chitin-binding proteins"/>
    <property type="match status" value="1"/>
</dbReference>
<dbReference type="PROSITE" id="PS50940">
    <property type="entry name" value="CHIT_BIND_II"/>
    <property type="match status" value="1"/>
</dbReference>
<dbReference type="GO" id="GO:0005576">
    <property type="term" value="C:extracellular region"/>
    <property type="evidence" value="ECO:0007669"/>
    <property type="project" value="InterPro"/>
</dbReference>
<dbReference type="PANTHER" id="PTHR22933">
    <property type="entry name" value="FI18007P1-RELATED"/>
    <property type="match status" value="1"/>
</dbReference>
<feature type="region of interest" description="Disordered" evidence="1">
    <location>
        <begin position="1"/>
        <end position="64"/>
    </location>
</feature>
<proteinExistence type="predicted"/>